<proteinExistence type="predicted"/>
<protein>
    <recommendedName>
        <fullName evidence="1">Reverse transcriptase domain-containing protein</fullName>
    </recommendedName>
</protein>
<sequence>MHGRVCVMGDFNEILGSNEKFGGSSRTKPHTVDFQNFLYDSGLVDVGYKGPAFTWTNKRHVSEAIYQRLDRVLVTTDWLHMYPNAYVNHLPMIHSDHCPILLRAKKPPEKANNFRIENWWLLDQTFHDDWVRTWNQEAGRPWKQKWVAVKDSMKKWASANLTPKKKLEKIAAKILNVQTQHPAVRDHALEGRLLHEYEVVEEQANVYWKQRSRLQWENEGDRNTRFFHTVATNRRRHNLITMVKKDDGQLTGEEKIIREKFLQYFRDLYCPSAPNSNASNTDQMGQMDHNRLETVQNIFETLQQSPAATIPDSAHRKLSALPDYHEVKNVLFQMGPDKSSGPDGVTARFLQENWHILGYEIVSQLKKVFQTEEVPDDWLKCRVTLILKTEEPQTPAEYRPISVGNIFYRLVMKIVATRLRPHIKKVISQEQSAFIKGRSIGDNIILVKEVLHSFSQKSFKQQAFLLKADINKAFDKLDWNFLEKALQYMNIPPKMIMLIINAYRGAKITININGKGDGFLQPTQGRLKGMRVAKTSPVLTHVIYADDLVIMGDTKPEEVLPSLDENGVQIFAHTMWEIWKERNKAVIEHSAFQPTSVLHRINASIAAQNLTLNLDRRNPHTVQSEKYNYNEEGWQVMVDASWELTGKAGGAYLVYYKGMLHSVGLAYFTAHDPFHAEATAMKEAMLYFYRGMGMPVNTVVQFFGDCLNLVSSVEQGETIDIPSWRAAETVQVLIKLLRDTNDKGEMRHVKKEAVYQAHCLANLARRDSISYQGQLTESLQHQGRLTRIIDEQFFQSLQDEPP</sequence>
<evidence type="ECO:0000313" key="2">
    <source>
        <dbReference type="EMBL" id="KAJ3708440.1"/>
    </source>
</evidence>
<dbReference type="Pfam" id="PF00078">
    <property type="entry name" value="RVT_1"/>
    <property type="match status" value="1"/>
</dbReference>
<dbReference type="PANTHER" id="PTHR19446">
    <property type="entry name" value="REVERSE TRANSCRIPTASES"/>
    <property type="match status" value="1"/>
</dbReference>
<dbReference type="InterPro" id="IPR043502">
    <property type="entry name" value="DNA/RNA_pol_sf"/>
</dbReference>
<dbReference type="Gene3D" id="3.60.10.10">
    <property type="entry name" value="Endonuclease/exonuclease/phosphatase"/>
    <property type="match status" value="1"/>
</dbReference>
<organism evidence="2 3">
    <name type="scientific">Rhynchospora tenuis</name>
    <dbReference type="NCBI Taxonomy" id="198213"/>
    <lineage>
        <taxon>Eukaryota</taxon>
        <taxon>Viridiplantae</taxon>
        <taxon>Streptophyta</taxon>
        <taxon>Embryophyta</taxon>
        <taxon>Tracheophyta</taxon>
        <taxon>Spermatophyta</taxon>
        <taxon>Magnoliopsida</taxon>
        <taxon>Liliopsida</taxon>
        <taxon>Poales</taxon>
        <taxon>Cyperaceae</taxon>
        <taxon>Cyperoideae</taxon>
        <taxon>Rhynchosporeae</taxon>
        <taxon>Rhynchospora</taxon>
    </lineage>
</organism>
<dbReference type="InterPro" id="IPR036691">
    <property type="entry name" value="Endo/exonu/phosph_ase_sf"/>
</dbReference>
<dbReference type="SUPFAM" id="SSF56219">
    <property type="entry name" value="DNase I-like"/>
    <property type="match status" value="1"/>
</dbReference>
<reference evidence="2 3" key="1">
    <citation type="journal article" date="2022" name="Cell">
        <title>Repeat-based holocentromeres influence genome architecture and karyotype evolution.</title>
        <authorList>
            <person name="Hofstatter P.G."/>
            <person name="Thangavel G."/>
            <person name="Lux T."/>
            <person name="Neumann P."/>
            <person name="Vondrak T."/>
            <person name="Novak P."/>
            <person name="Zhang M."/>
            <person name="Costa L."/>
            <person name="Castellani M."/>
            <person name="Scott A."/>
            <person name="Toegelov H."/>
            <person name="Fuchs J."/>
            <person name="Mata-Sucre Y."/>
            <person name="Dias Y."/>
            <person name="Vanzela A.L.L."/>
            <person name="Huettel B."/>
            <person name="Almeida C.C.S."/>
            <person name="Simkova H."/>
            <person name="Souza G."/>
            <person name="Pedrosa-Harand A."/>
            <person name="Macas J."/>
            <person name="Mayer K.F.X."/>
            <person name="Houben A."/>
            <person name="Marques A."/>
        </authorList>
    </citation>
    <scope>NUCLEOTIDE SEQUENCE [LARGE SCALE GENOMIC DNA]</scope>
    <source>
        <strain evidence="2">RhyTen1mFocal</strain>
    </source>
</reference>
<feature type="domain" description="Reverse transcriptase" evidence="1">
    <location>
        <begin position="395"/>
        <end position="523"/>
    </location>
</feature>
<gene>
    <name evidence="2" type="ORF">LUZ61_012145</name>
</gene>
<dbReference type="EMBL" id="JAMRDG010000001">
    <property type="protein sequence ID" value="KAJ3708440.1"/>
    <property type="molecule type" value="Genomic_DNA"/>
</dbReference>
<keyword evidence="3" id="KW-1185">Reference proteome</keyword>
<name>A0AAD6A2J3_9POAL</name>
<dbReference type="SUPFAM" id="SSF56672">
    <property type="entry name" value="DNA/RNA polymerases"/>
    <property type="match status" value="1"/>
</dbReference>
<evidence type="ECO:0000259" key="1">
    <source>
        <dbReference type="Pfam" id="PF00078"/>
    </source>
</evidence>
<dbReference type="AlphaFoldDB" id="A0AAD6A2J3"/>
<comment type="caution">
    <text evidence="2">The sequence shown here is derived from an EMBL/GenBank/DDBJ whole genome shotgun (WGS) entry which is preliminary data.</text>
</comment>
<dbReference type="CDD" id="cd01650">
    <property type="entry name" value="RT_nLTR_like"/>
    <property type="match status" value="1"/>
</dbReference>
<dbReference type="InterPro" id="IPR000477">
    <property type="entry name" value="RT_dom"/>
</dbReference>
<dbReference type="Proteomes" id="UP001210211">
    <property type="component" value="Unassembled WGS sequence"/>
</dbReference>
<evidence type="ECO:0000313" key="3">
    <source>
        <dbReference type="Proteomes" id="UP001210211"/>
    </source>
</evidence>
<accession>A0AAD6A2J3</accession>